<dbReference type="EMBL" id="CP000927">
    <property type="protein sequence ID" value="ABZ73489.1"/>
    <property type="molecule type" value="Genomic_DNA"/>
</dbReference>
<reference evidence="2" key="1">
    <citation type="submission" date="2008-01" db="EMBL/GenBank/DDBJ databases">
        <title>Complete sequence of chromosome of Caulobacter sp. K31.</title>
        <authorList>
            <consortium name="US DOE Joint Genome Institute"/>
            <person name="Copeland A."/>
            <person name="Lucas S."/>
            <person name="Lapidus A."/>
            <person name="Barry K."/>
            <person name="Glavina del Rio T."/>
            <person name="Dalin E."/>
            <person name="Tice H."/>
            <person name="Pitluck S."/>
            <person name="Bruce D."/>
            <person name="Goodwin L."/>
            <person name="Thompson L.S."/>
            <person name="Brettin T."/>
            <person name="Detter J.C."/>
            <person name="Han C."/>
            <person name="Schmutz J."/>
            <person name="Larimer F."/>
            <person name="Land M."/>
            <person name="Hauser L."/>
            <person name="Kyrpides N."/>
            <person name="Kim E."/>
            <person name="Stephens C."/>
            <person name="Richardson P."/>
        </authorList>
    </citation>
    <scope>NUCLEOTIDE SEQUENCE [LARGE SCALE GENOMIC DNA]</scope>
    <source>
        <strain evidence="2">K31</strain>
    </source>
</reference>
<dbReference type="InterPro" id="IPR035093">
    <property type="entry name" value="RelE/ParE_toxin_dom_sf"/>
</dbReference>
<name>B0SZZ9_CAUSK</name>
<dbReference type="HOGENOM" id="CLU_2231754_0_0_5"/>
<dbReference type="InterPro" id="IPR007712">
    <property type="entry name" value="RelE/ParE_toxin"/>
</dbReference>
<dbReference type="Gene3D" id="3.30.2310.20">
    <property type="entry name" value="RelE-like"/>
    <property type="match status" value="1"/>
</dbReference>
<dbReference type="AlphaFoldDB" id="B0SZZ9"/>
<organism evidence="2">
    <name type="scientific">Caulobacter sp. (strain K31)</name>
    <dbReference type="NCBI Taxonomy" id="366602"/>
    <lineage>
        <taxon>Bacteria</taxon>
        <taxon>Pseudomonadati</taxon>
        <taxon>Pseudomonadota</taxon>
        <taxon>Alphaproteobacteria</taxon>
        <taxon>Caulobacterales</taxon>
        <taxon>Caulobacteraceae</taxon>
        <taxon>Caulobacter</taxon>
    </lineage>
</organism>
<evidence type="ECO:0000256" key="1">
    <source>
        <dbReference type="ARBA" id="ARBA00022649"/>
    </source>
</evidence>
<protein>
    <submittedName>
        <fullName evidence="2">Plasmid stabilization system</fullName>
    </submittedName>
</protein>
<keyword evidence="1" id="KW-1277">Toxin-antitoxin system</keyword>
<dbReference type="Pfam" id="PF05016">
    <property type="entry name" value="ParE_toxin"/>
    <property type="match status" value="1"/>
</dbReference>
<gene>
    <name evidence="2" type="ordered locus">Caul_4369</name>
</gene>
<evidence type="ECO:0000313" key="2">
    <source>
        <dbReference type="EMBL" id="ABZ73489.1"/>
    </source>
</evidence>
<dbReference type="KEGG" id="cak:Caul_4369"/>
<sequence length="105" mass="11457">MAWKVKLSDDAQADLRDIASWLSQRGAGAEAAQKLAALKAGLQGLRLDPLRHPEFEPTGGRKCSTRGGYEIHYDVTPDPAHSTTSGFVEVLFVKSPFQDYSTLIP</sequence>
<accession>B0SZZ9</accession>
<proteinExistence type="predicted"/>